<protein>
    <submittedName>
        <fullName evidence="2">(rape) hypothetical protein</fullName>
    </submittedName>
</protein>
<proteinExistence type="predicted"/>
<reference evidence="2" key="1">
    <citation type="submission" date="2021-01" db="EMBL/GenBank/DDBJ databases">
        <authorList>
            <consortium name="Genoscope - CEA"/>
            <person name="William W."/>
        </authorList>
    </citation>
    <scope>NUCLEOTIDE SEQUENCE</scope>
</reference>
<accession>A0A816K2T6</accession>
<dbReference type="Proteomes" id="UP001295469">
    <property type="component" value="Chromosome C04"/>
</dbReference>
<sequence length="55" mass="6557">MRGLLASASSVVCVEFRRRQMLDMQERRSEYVNFVFCFSSLVFCGFHSLLRLYNR</sequence>
<name>A0A816K2T6_BRANA</name>
<dbReference type="AlphaFoldDB" id="A0A816K2T6"/>
<evidence type="ECO:0000256" key="1">
    <source>
        <dbReference type="SAM" id="Phobius"/>
    </source>
</evidence>
<keyword evidence="1" id="KW-0472">Membrane</keyword>
<feature type="transmembrane region" description="Helical" evidence="1">
    <location>
        <begin position="31"/>
        <end position="50"/>
    </location>
</feature>
<gene>
    <name evidence="2" type="ORF">DARMORV10_C04P51890.1</name>
</gene>
<organism evidence="2">
    <name type="scientific">Brassica napus</name>
    <name type="common">Rape</name>
    <dbReference type="NCBI Taxonomy" id="3708"/>
    <lineage>
        <taxon>Eukaryota</taxon>
        <taxon>Viridiplantae</taxon>
        <taxon>Streptophyta</taxon>
        <taxon>Embryophyta</taxon>
        <taxon>Tracheophyta</taxon>
        <taxon>Spermatophyta</taxon>
        <taxon>Magnoliopsida</taxon>
        <taxon>eudicotyledons</taxon>
        <taxon>Gunneridae</taxon>
        <taxon>Pentapetalae</taxon>
        <taxon>rosids</taxon>
        <taxon>malvids</taxon>
        <taxon>Brassicales</taxon>
        <taxon>Brassicaceae</taxon>
        <taxon>Brassiceae</taxon>
        <taxon>Brassica</taxon>
    </lineage>
</organism>
<keyword evidence="1" id="KW-1133">Transmembrane helix</keyword>
<dbReference type="EMBL" id="HG994368">
    <property type="protein sequence ID" value="CAF1860754.1"/>
    <property type="molecule type" value="Genomic_DNA"/>
</dbReference>
<evidence type="ECO:0000313" key="2">
    <source>
        <dbReference type="EMBL" id="CAF1860754.1"/>
    </source>
</evidence>
<keyword evidence="1" id="KW-0812">Transmembrane</keyword>